<keyword evidence="5" id="KW-1185">Reference proteome</keyword>
<dbReference type="AlphaFoldDB" id="A0ABD3HZ31"/>
<keyword evidence="1" id="KW-0862">Zinc</keyword>
<evidence type="ECO:0000256" key="2">
    <source>
        <dbReference type="SAM" id="MobiDB-lite"/>
    </source>
</evidence>
<dbReference type="GO" id="GO:0008270">
    <property type="term" value="F:zinc ion binding"/>
    <property type="evidence" value="ECO:0007669"/>
    <property type="project" value="UniProtKB-KW"/>
</dbReference>
<name>A0ABD3HZ31_9MARC</name>
<evidence type="ECO:0000313" key="4">
    <source>
        <dbReference type="EMBL" id="KAL3696735.1"/>
    </source>
</evidence>
<keyword evidence="1" id="KW-0479">Metal-binding</keyword>
<dbReference type="InterPro" id="IPR001878">
    <property type="entry name" value="Znf_CCHC"/>
</dbReference>
<evidence type="ECO:0000313" key="5">
    <source>
        <dbReference type="Proteomes" id="UP001633002"/>
    </source>
</evidence>
<feature type="compositionally biased region" description="Basic and acidic residues" evidence="2">
    <location>
        <begin position="116"/>
        <end position="129"/>
    </location>
</feature>
<comment type="caution">
    <text evidence="4">The sequence shown here is derived from an EMBL/GenBank/DDBJ whole genome shotgun (WGS) entry which is preliminary data.</text>
</comment>
<dbReference type="Proteomes" id="UP001633002">
    <property type="component" value="Unassembled WGS sequence"/>
</dbReference>
<dbReference type="Gene3D" id="4.10.60.10">
    <property type="entry name" value="Zinc finger, CCHC-type"/>
    <property type="match status" value="1"/>
</dbReference>
<reference evidence="4 5" key="1">
    <citation type="submission" date="2024-09" db="EMBL/GenBank/DDBJ databases">
        <title>Chromosome-scale assembly of Riccia sorocarpa.</title>
        <authorList>
            <person name="Paukszto L."/>
        </authorList>
    </citation>
    <scope>NUCLEOTIDE SEQUENCE [LARGE SCALE GENOMIC DNA]</scope>
    <source>
        <strain evidence="4">LP-2024</strain>
        <tissue evidence="4">Aerial parts of the thallus</tissue>
    </source>
</reference>
<gene>
    <name evidence="4" type="ORF">R1sor_010811</name>
</gene>
<proteinExistence type="predicted"/>
<feature type="region of interest" description="Disordered" evidence="2">
    <location>
        <begin position="65"/>
        <end position="135"/>
    </location>
</feature>
<dbReference type="EMBL" id="JBJQOH010000002">
    <property type="protein sequence ID" value="KAL3696735.1"/>
    <property type="molecule type" value="Genomic_DNA"/>
</dbReference>
<sequence length="177" mass="19214">MGTVLFKELVDNERGSHRLRAVVGTEIKEFPTTLEVPITTDFTIYVQLDYEGLHLRCFKCGSLDHKADDCSSGRKPEEQKAPRRRKNAEDPASSEETSSSTDLRSKIESAIPGKRVGLEEADRATRSRGTEATIGRSLWKSETVKLIDLKSGGKGVVIGTPKHTAGAAGLEAESEAG</sequence>
<dbReference type="SMART" id="SM00343">
    <property type="entry name" value="ZnF_C2HC"/>
    <property type="match status" value="1"/>
</dbReference>
<dbReference type="PROSITE" id="PS50158">
    <property type="entry name" value="ZF_CCHC"/>
    <property type="match status" value="1"/>
</dbReference>
<protein>
    <recommendedName>
        <fullName evidence="3">CCHC-type domain-containing protein</fullName>
    </recommendedName>
</protein>
<dbReference type="Pfam" id="PF00098">
    <property type="entry name" value="zf-CCHC"/>
    <property type="match status" value="1"/>
</dbReference>
<evidence type="ECO:0000259" key="3">
    <source>
        <dbReference type="PROSITE" id="PS50158"/>
    </source>
</evidence>
<organism evidence="4 5">
    <name type="scientific">Riccia sorocarpa</name>
    <dbReference type="NCBI Taxonomy" id="122646"/>
    <lineage>
        <taxon>Eukaryota</taxon>
        <taxon>Viridiplantae</taxon>
        <taxon>Streptophyta</taxon>
        <taxon>Embryophyta</taxon>
        <taxon>Marchantiophyta</taxon>
        <taxon>Marchantiopsida</taxon>
        <taxon>Marchantiidae</taxon>
        <taxon>Marchantiales</taxon>
        <taxon>Ricciaceae</taxon>
        <taxon>Riccia</taxon>
    </lineage>
</organism>
<evidence type="ECO:0000256" key="1">
    <source>
        <dbReference type="PROSITE-ProRule" id="PRU00047"/>
    </source>
</evidence>
<feature type="compositionally biased region" description="Basic and acidic residues" evidence="2">
    <location>
        <begin position="65"/>
        <end position="81"/>
    </location>
</feature>
<accession>A0ABD3HZ31</accession>
<feature type="domain" description="CCHC-type" evidence="3">
    <location>
        <begin position="56"/>
        <end position="70"/>
    </location>
</feature>
<keyword evidence="1" id="KW-0863">Zinc-finger</keyword>